<dbReference type="PANTHER" id="PTHR33751">
    <property type="entry name" value="CBB3-TYPE CYTOCHROME C OXIDASE SUBUNIT FIXP"/>
    <property type="match status" value="1"/>
</dbReference>
<accession>A0A8J3B2C5</accession>
<evidence type="ECO:0000256" key="6">
    <source>
        <dbReference type="PROSITE-ProRule" id="PRU00433"/>
    </source>
</evidence>
<reference evidence="9" key="1">
    <citation type="journal article" date="2014" name="Int. J. Syst. Evol. Microbiol.">
        <title>Complete genome sequence of Corynebacterium casei LMG S-19264T (=DSM 44701T), isolated from a smear-ripened cheese.</title>
        <authorList>
            <consortium name="US DOE Joint Genome Institute (JGI-PGF)"/>
            <person name="Walter F."/>
            <person name="Albersmeier A."/>
            <person name="Kalinowski J."/>
            <person name="Ruckert C."/>
        </authorList>
    </citation>
    <scope>NUCLEOTIDE SEQUENCE</scope>
    <source>
        <strain evidence="9">CCM 7664</strain>
    </source>
</reference>
<reference evidence="9" key="2">
    <citation type="submission" date="2020-09" db="EMBL/GenBank/DDBJ databases">
        <authorList>
            <person name="Sun Q."/>
            <person name="Sedlacek I."/>
        </authorList>
    </citation>
    <scope>NUCLEOTIDE SEQUENCE</scope>
    <source>
        <strain evidence="9">CCM 7664</strain>
    </source>
</reference>
<feature type="chain" id="PRO_5035315978" evidence="7">
    <location>
        <begin position="23"/>
        <end position="117"/>
    </location>
</feature>
<dbReference type="AlphaFoldDB" id="A0A8J3B2C5"/>
<keyword evidence="10" id="KW-1185">Reference proteome</keyword>
<keyword evidence="1" id="KW-0813">Transport</keyword>
<evidence type="ECO:0000313" key="10">
    <source>
        <dbReference type="Proteomes" id="UP000627205"/>
    </source>
</evidence>
<proteinExistence type="predicted"/>
<dbReference type="GO" id="GO:0009055">
    <property type="term" value="F:electron transfer activity"/>
    <property type="evidence" value="ECO:0007669"/>
    <property type="project" value="InterPro"/>
</dbReference>
<dbReference type="PROSITE" id="PS51007">
    <property type="entry name" value="CYTC"/>
    <property type="match status" value="1"/>
</dbReference>
<feature type="domain" description="Cytochrome c" evidence="8">
    <location>
        <begin position="24"/>
        <end position="110"/>
    </location>
</feature>
<dbReference type="InterPro" id="IPR050597">
    <property type="entry name" value="Cytochrome_c_Oxidase_Subunit"/>
</dbReference>
<dbReference type="Gene3D" id="1.10.760.10">
    <property type="entry name" value="Cytochrome c-like domain"/>
    <property type="match status" value="1"/>
</dbReference>
<keyword evidence="7" id="KW-0732">Signal</keyword>
<dbReference type="RefSeq" id="WP_188419580.1">
    <property type="nucleotide sequence ID" value="NZ_BMDP01000001.1"/>
</dbReference>
<evidence type="ECO:0000313" key="9">
    <source>
        <dbReference type="EMBL" id="GGI53534.1"/>
    </source>
</evidence>
<dbReference type="InterPro" id="IPR036909">
    <property type="entry name" value="Cyt_c-like_dom_sf"/>
</dbReference>
<evidence type="ECO:0000256" key="3">
    <source>
        <dbReference type="ARBA" id="ARBA00022723"/>
    </source>
</evidence>
<dbReference type="InterPro" id="IPR008168">
    <property type="entry name" value="Cyt_C_IC"/>
</dbReference>
<evidence type="ECO:0000256" key="7">
    <source>
        <dbReference type="SAM" id="SignalP"/>
    </source>
</evidence>
<dbReference type="GO" id="GO:0005506">
    <property type="term" value="F:iron ion binding"/>
    <property type="evidence" value="ECO:0007669"/>
    <property type="project" value="InterPro"/>
</dbReference>
<dbReference type="EMBL" id="BMDP01000001">
    <property type="protein sequence ID" value="GGI53534.1"/>
    <property type="molecule type" value="Genomic_DNA"/>
</dbReference>
<name>A0A8J3B2C5_9BURK</name>
<evidence type="ECO:0000256" key="1">
    <source>
        <dbReference type="ARBA" id="ARBA00022448"/>
    </source>
</evidence>
<gene>
    <name evidence="9" type="ORF">GCM10011430_07080</name>
</gene>
<protein>
    <submittedName>
        <fullName evidence="9">Cytochrome</fullName>
    </submittedName>
</protein>
<dbReference type="Proteomes" id="UP000627205">
    <property type="component" value="Unassembled WGS sequence"/>
</dbReference>
<dbReference type="InterPro" id="IPR009056">
    <property type="entry name" value="Cyt_c-like_dom"/>
</dbReference>
<dbReference type="PRINTS" id="PR00605">
    <property type="entry name" value="CYTCHROMECIC"/>
</dbReference>
<sequence>MKKLIASAVLLLSATVSFHASANDRIEAGKAAVTKFNCASCHGADYNSPIDPAYPKLAGQHKDYLEHALIAYRRGAGGPNSRSNPIMGPLAKQLSDQDIKNIAAYLHSLPGTLVIRK</sequence>
<dbReference type="GO" id="GO:0020037">
    <property type="term" value="F:heme binding"/>
    <property type="evidence" value="ECO:0007669"/>
    <property type="project" value="InterPro"/>
</dbReference>
<evidence type="ECO:0000256" key="4">
    <source>
        <dbReference type="ARBA" id="ARBA00022982"/>
    </source>
</evidence>
<dbReference type="Pfam" id="PF00034">
    <property type="entry name" value="Cytochrom_C"/>
    <property type="match status" value="1"/>
</dbReference>
<dbReference type="PANTHER" id="PTHR33751:SF9">
    <property type="entry name" value="CYTOCHROME C4"/>
    <property type="match status" value="1"/>
</dbReference>
<dbReference type="SUPFAM" id="SSF46626">
    <property type="entry name" value="Cytochrome c"/>
    <property type="match status" value="1"/>
</dbReference>
<keyword evidence="2 6" id="KW-0349">Heme</keyword>
<organism evidence="9 10">
    <name type="scientific">Oxalicibacterium solurbis</name>
    <dbReference type="NCBI Taxonomy" id="69280"/>
    <lineage>
        <taxon>Bacteria</taxon>
        <taxon>Pseudomonadati</taxon>
        <taxon>Pseudomonadota</taxon>
        <taxon>Betaproteobacteria</taxon>
        <taxon>Burkholderiales</taxon>
        <taxon>Oxalobacteraceae</taxon>
        <taxon>Oxalicibacterium</taxon>
    </lineage>
</organism>
<keyword evidence="3 6" id="KW-0479">Metal-binding</keyword>
<evidence type="ECO:0000256" key="2">
    <source>
        <dbReference type="ARBA" id="ARBA00022617"/>
    </source>
</evidence>
<keyword evidence="4" id="KW-0249">Electron transport</keyword>
<evidence type="ECO:0000259" key="8">
    <source>
        <dbReference type="PROSITE" id="PS51007"/>
    </source>
</evidence>
<keyword evidence="5 6" id="KW-0408">Iron</keyword>
<comment type="caution">
    <text evidence="9">The sequence shown here is derived from an EMBL/GenBank/DDBJ whole genome shotgun (WGS) entry which is preliminary data.</text>
</comment>
<feature type="signal peptide" evidence="7">
    <location>
        <begin position="1"/>
        <end position="22"/>
    </location>
</feature>
<evidence type="ECO:0000256" key="5">
    <source>
        <dbReference type="ARBA" id="ARBA00023004"/>
    </source>
</evidence>